<organism evidence="1 2">
    <name type="scientific">Gossypium stocksii</name>
    <dbReference type="NCBI Taxonomy" id="47602"/>
    <lineage>
        <taxon>Eukaryota</taxon>
        <taxon>Viridiplantae</taxon>
        <taxon>Streptophyta</taxon>
        <taxon>Embryophyta</taxon>
        <taxon>Tracheophyta</taxon>
        <taxon>Spermatophyta</taxon>
        <taxon>Magnoliopsida</taxon>
        <taxon>eudicotyledons</taxon>
        <taxon>Gunneridae</taxon>
        <taxon>Pentapetalae</taxon>
        <taxon>rosids</taxon>
        <taxon>malvids</taxon>
        <taxon>Malvales</taxon>
        <taxon>Malvaceae</taxon>
        <taxon>Malvoideae</taxon>
        <taxon>Gossypium</taxon>
    </lineage>
</organism>
<dbReference type="EMBL" id="JAIQCV010000013">
    <property type="protein sequence ID" value="KAH1031798.1"/>
    <property type="molecule type" value="Genomic_DNA"/>
</dbReference>
<reference evidence="1 2" key="1">
    <citation type="journal article" date="2021" name="Plant Biotechnol. J.">
        <title>Multi-omics assisted identification of the key and species-specific regulatory components of drought-tolerant mechanisms in Gossypium stocksii.</title>
        <authorList>
            <person name="Yu D."/>
            <person name="Ke L."/>
            <person name="Zhang D."/>
            <person name="Wu Y."/>
            <person name="Sun Y."/>
            <person name="Mei J."/>
            <person name="Sun J."/>
            <person name="Sun Y."/>
        </authorList>
    </citation>
    <scope>NUCLEOTIDE SEQUENCE [LARGE SCALE GENOMIC DNA]</scope>
    <source>
        <strain evidence="2">cv. E1</strain>
        <tissue evidence="1">Leaf</tissue>
    </source>
</reference>
<accession>A0A9D3U889</accession>
<evidence type="ECO:0000313" key="1">
    <source>
        <dbReference type="EMBL" id="KAH1031798.1"/>
    </source>
</evidence>
<sequence length="71" mass="8086">MERRIDQKSKEANKVAHCIAKEGLQERINLSAGHGYDCSGRNLWWPIEVGWIPWGTESSDLLKDSFGEEVI</sequence>
<dbReference type="Proteomes" id="UP000828251">
    <property type="component" value="Unassembled WGS sequence"/>
</dbReference>
<name>A0A9D3U889_9ROSI</name>
<protein>
    <submittedName>
        <fullName evidence="1">Uncharacterized protein</fullName>
    </submittedName>
</protein>
<evidence type="ECO:0000313" key="2">
    <source>
        <dbReference type="Proteomes" id="UP000828251"/>
    </source>
</evidence>
<keyword evidence="2" id="KW-1185">Reference proteome</keyword>
<dbReference type="AlphaFoldDB" id="A0A9D3U889"/>
<proteinExistence type="predicted"/>
<gene>
    <name evidence="1" type="ORF">J1N35_043972</name>
</gene>
<comment type="caution">
    <text evidence="1">The sequence shown here is derived from an EMBL/GenBank/DDBJ whole genome shotgun (WGS) entry which is preliminary data.</text>
</comment>